<dbReference type="GO" id="GO:0006508">
    <property type="term" value="P:proteolysis"/>
    <property type="evidence" value="ECO:0007669"/>
    <property type="project" value="UniProtKB-KW"/>
</dbReference>
<sequence>MKFLVAIVVFVTAASVINGQSDDEAWSLYKQEHGKHYWSYLDGGLQDRMRMRIFLYRNAEIKKHNSGKFSTFTQTQNFFTDMRPSEWKRYLGANPSAIPSNIFAEETNNIDPQRRQSLAENLDYSNDPCMPEVKNQGACGSCWAFAAITPLEFAHCKKSYDPIILSEKQLVDCDRVNGGCQGGWYTTAWDHIKQIGGSAETSSYGPYNARRGICRFRSKMVGANVSSFKYVKPNDVVAMQEAMEKYGPLAVALTVVNSFLSYGSGIYDDAACDSREVNHAVVLVGWDTVDGVDYWIGRNSWGLNWGENGYFRIKRGVNKCKIENYAAYVEPV</sequence>
<keyword evidence="2" id="KW-0645">Protease</keyword>
<keyword evidence="5" id="KW-1015">Disulfide bond</keyword>
<dbReference type="AlphaFoldDB" id="A0A0P5SVZ0"/>
<dbReference type="InterPro" id="IPR013128">
    <property type="entry name" value="Peptidase_C1A"/>
</dbReference>
<dbReference type="Gene3D" id="3.90.70.10">
    <property type="entry name" value="Cysteine proteinases"/>
    <property type="match status" value="1"/>
</dbReference>
<dbReference type="SUPFAM" id="SSF54001">
    <property type="entry name" value="Cysteine proteinases"/>
    <property type="match status" value="1"/>
</dbReference>
<dbReference type="PROSITE" id="PS00139">
    <property type="entry name" value="THIOL_PROTEASE_CYS"/>
    <property type="match status" value="1"/>
</dbReference>
<gene>
    <name evidence="6" type="ORF">APZ42_023954</name>
</gene>
<dbReference type="PRINTS" id="PR00705">
    <property type="entry name" value="PAPAIN"/>
</dbReference>
<evidence type="ECO:0000313" key="7">
    <source>
        <dbReference type="Proteomes" id="UP000076858"/>
    </source>
</evidence>
<dbReference type="PANTHER" id="PTHR12411">
    <property type="entry name" value="CYSTEINE PROTEASE FAMILY C1-RELATED"/>
    <property type="match status" value="1"/>
</dbReference>
<evidence type="ECO:0000313" key="6">
    <source>
        <dbReference type="EMBL" id="KZS11245.1"/>
    </source>
</evidence>
<evidence type="ECO:0000256" key="4">
    <source>
        <dbReference type="ARBA" id="ARBA00022807"/>
    </source>
</evidence>
<dbReference type="OrthoDB" id="10253408at2759"/>
<dbReference type="InterPro" id="IPR039417">
    <property type="entry name" value="Peptidase_C1A_papain-like"/>
</dbReference>
<evidence type="ECO:0000256" key="2">
    <source>
        <dbReference type="ARBA" id="ARBA00022670"/>
    </source>
</evidence>
<evidence type="ECO:0000256" key="5">
    <source>
        <dbReference type="ARBA" id="ARBA00023157"/>
    </source>
</evidence>
<dbReference type="Proteomes" id="UP000076858">
    <property type="component" value="Unassembled WGS sequence"/>
</dbReference>
<dbReference type="SMART" id="SM00645">
    <property type="entry name" value="Pept_C1"/>
    <property type="match status" value="1"/>
</dbReference>
<dbReference type="InterPro" id="IPR025660">
    <property type="entry name" value="Pept_his_AS"/>
</dbReference>
<dbReference type="Pfam" id="PF00112">
    <property type="entry name" value="Peptidase_C1"/>
    <property type="match status" value="1"/>
</dbReference>
<evidence type="ECO:0000256" key="1">
    <source>
        <dbReference type="ARBA" id="ARBA00008455"/>
    </source>
</evidence>
<dbReference type="CDD" id="cd02248">
    <property type="entry name" value="Peptidase_C1A"/>
    <property type="match status" value="1"/>
</dbReference>
<organism evidence="6 7">
    <name type="scientific">Daphnia magna</name>
    <dbReference type="NCBI Taxonomy" id="35525"/>
    <lineage>
        <taxon>Eukaryota</taxon>
        <taxon>Metazoa</taxon>
        <taxon>Ecdysozoa</taxon>
        <taxon>Arthropoda</taxon>
        <taxon>Crustacea</taxon>
        <taxon>Branchiopoda</taxon>
        <taxon>Diplostraca</taxon>
        <taxon>Cladocera</taxon>
        <taxon>Anomopoda</taxon>
        <taxon>Daphniidae</taxon>
        <taxon>Daphnia</taxon>
    </lineage>
</organism>
<proteinExistence type="inferred from homology"/>
<dbReference type="InterPro" id="IPR038765">
    <property type="entry name" value="Papain-like_cys_pep_sf"/>
</dbReference>
<protein>
    <submittedName>
        <fullName evidence="6">Putative Dipeptidyl peptidase 1</fullName>
    </submittedName>
</protein>
<keyword evidence="3" id="KW-0378">Hydrolase</keyword>
<dbReference type="InterPro" id="IPR025661">
    <property type="entry name" value="Pept_asp_AS"/>
</dbReference>
<dbReference type="PROSITE" id="PS00640">
    <property type="entry name" value="THIOL_PROTEASE_ASN"/>
    <property type="match status" value="1"/>
</dbReference>
<evidence type="ECO:0000256" key="3">
    <source>
        <dbReference type="ARBA" id="ARBA00022801"/>
    </source>
</evidence>
<comment type="similarity">
    <text evidence="1">Belongs to the peptidase C1 family.</text>
</comment>
<dbReference type="PROSITE" id="PS00639">
    <property type="entry name" value="THIOL_PROTEASE_HIS"/>
    <property type="match status" value="1"/>
</dbReference>
<dbReference type="InterPro" id="IPR000169">
    <property type="entry name" value="Pept_cys_AS"/>
</dbReference>
<dbReference type="InterPro" id="IPR000668">
    <property type="entry name" value="Peptidase_C1A_C"/>
</dbReference>
<comment type="caution">
    <text evidence="6">The sequence shown here is derived from an EMBL/GenBank/DDBJ whole genome shotgun (WGS) entry which is preliminary data.</text>
</comment>
<dbReference type="GO" id="GO:0008234">
    <property type="term" value="F:cysteine-type peptidase activity"/>
    <property type="evidence" value="ECO:0007669"/>
    <property type="project" value="UniProtKB-KW"/>
</dbReference>
<accession>A0A0P5SVZ0</accession>
<dbReference type="EMBL" id="LRGB01001581">
    <property type="protein sequence ID" value="KZS11245.1"/>
    <property type="molecule type" value="Genomic_DNA"/>
</dbReference>
<keyword evidence="7" id="KW-1185">Reference proteome</keyword>
<reference evidence="6 7" key="1">
    <citation type="submission" date="2016-03" db="EMBL/GenBank/DDBJ databases">
        <title>EvidentialGene: Evidence-directed Construction of Genes on Genomes.</title>
        <authorList>
            <person name="Gilbert D.G."/>
            <person name="Choi J.-H."/>
            <person name="Mockaitis K."/>
            <person name="Colbourne J."/>
            <person name="Pfrender M."/>
        </authorList>
    </citation>
    <scope>NUCLEOTIDE SEQUENCE [LARGE SCALE GENOMIC DNA]</scope>
    <source>
        <strain evidence="6 7">Xinb3</strain>
        <tissue evidence="6">Complete organism</tissue>
    </source>
</reference>
<dbReference type="STRING" id="35525.A0A0P5SVZ0"/>
<keyword evidence="4" id="KW-0788">Thiol protease</keyword>
<name>A0A0P5SVZ0_9CRUS</name>